<reference evidence="2" key="2">
    <citation type="submission" date="2019-11" db="EMBL/GenBank/DDBJ databases">
        <title>Improved Assembly of Tolypothrix boutellei genome.</title>
        <authorList>
            <person name="Sarangi A.N."/>
            <person name="Mukherjee M."/>
            <person name="Ghosh S."/>
            <person name="Singh D."/>
            <person name="Das A."/>
            <person name="Kant S."/>
            <person name="Prusty A."/>
            <person name="Tripathy S."/>
        </authorList>
    </citation>
    <scope>NUCLEOTIDE SEQUENCE</scope>
    <source>
        <strain evidence="2">VB521301</strain>
    </source>
</reference>
<dbReference type="Pfam" id="PF01584">
    <property type="entry name" value="CheW"/>
    <property type="match status" value="1"/>
</dbReference>
<evidence type="ECO:0000313" key="3">
    <source>
        <dbReference type="Proteomes" id="UP000029738"/>
    </source>
</evidence>
<dbReference type="SUPFAM" id="SSF50341">
    <property type="entry name" value="CheW-like"/>
    <property type="match status" value="1"/>
</dbReference>
<keyword evidence="3" id="KW-1185">Reference proteome</keyword>
<dbReference type="Gene3D" id="2.30.30.40">
    <property type="entry name" value="SH3 Domains"/>
    <property type="match status" value="1"/>
</dbReference>
<sequence length="155" mass="17400">MERETNTEKFIVFKVADYFLGMSINDVLKVINCSSLHSTRLIQMGLVQVGNHTIKLLDLQQHLNLDSLPQLSGNESFLVITRDSEGELCGVLVHEPPDLIELPPETIRPLPRSDIYSKATPDIVSHVAVLSSEEMIKTIFLLDLKRTITIPSNHI</sequence>
<dbReference type="RefSeq" id="WP_038085065.1">
    <property type="nucleotide sequence ID" value="NZ_JHEG04000001.1"/>
</dbReference>
<organism evidence="2 3">
    <name type="scientific">Tolypothrix bouteillei VB521301</name>
    <dbReference type="NCBI Taxonomy" id="1479485"/>
    <lineage>
        <taxon>Bacteria</taxon>
        <taxon>Bacillati</taxon>
        <taxon>Cyanobacteriota</taxon>
        <taxon>Cyanophyceae</taxon>
        <taxon>Nostocales</taxon>
        <taxon>Tolypothrichaceae</taxon>
        <taxon>Tolypothrix</taxon>
    </lineage>
</organism>
<dbReference type="PROSITE" id="PS50851">
    <property type="entry name" value="CHEW"/>
    <property type="match status" value="1"/>
</dbReference>
<comment type="caution">
    <text evidence="2">The sequence shown here is derived from an EMBL/GenBank/DDBJ whole genome shotgun (WGS) entry which is preliminary data.</text>
</comment>
<protein>
    <submittedName>
        <fullName evidence="2">Chemotaxis protein CheW</fullName>
    </submittedName>
</protein>
<evidence type="ECO:0000259" key="1">
    <source>
        <dbReference type="PROSITE" id="PS50851"/>
    </source>
</evidence>
<proteinExistence type="predicted"/>
<dbReference type="InterPro" id="IPR002545">
    <property type="entry name" value="CheW-lke_dom"/>
</dbReference>
<dbReference type="GO" id="GO:0007165">
    <property type="term" value="P:signal transduction"/>
    <property type="evidence" value="ECO:0007669"/>
    <property type="project" value="InterPro"/>
</dbReference>
<dbReference type="GO" id="GO:0006935">
    <property type="term" value="P:chemotaxis"/>
    <property type="evidence" value="ECO:0007669"/>
    <property type="project" value="InterPro"/>
</dbReference>
<reference evidence="2" key="1">
    <citation type="journal article" date="2015" name="Genome Announc.">
        <title>Draft Genome Sequence of Tolypothrix boutellei Strain VB521301.</title>
        <authorList>
            <person name="Chandrababunaidu M.M."/>
            <person name="Singh D."/>
            <person name="Sen D."/>
            <person name="Bhan S."/>
            <person name="Das S."/>
            <person name="Gupta A."/>
            <person name="Adhikary S.P."/>
            <person name="Tripathy S."/>
        </authorList>
    </citation>
    <scope>NUCLEOTIDE SEQUENCE</scope>
    <source>
        <strain evidence="2">VB521301</strain>
    </source>
</reference>
<evidence type="ECO:0000313" key="2">
    <source>
        <dbReference type="EMBL" id="KAF3884820.1"/>
    </source>
</evidence>
<dbReference type="Proteomes" id="UP000029738">
    <property type="component" value="Unassembled WGS sequence"/>
</dbReference>
<name>A0A8S9SXD6_9CYAN</name>
<dbReference type="InterPro" id="IPR036061">
    <property type="entry name" value="CheW-like_dom_sf"/>
</dbReference>
<dbReference type="AlphaFoldDB" id="A0A8S9SXD6"/>
<gene>
    <name evidence="2" type="ORF">DA73_0400004665</name>
</gene>
<dbReference type="SMART" id="SM00260">
    <property type="entry name" value="CheW"/>
    <property type="match status" value="1"/>
</dbReference>
<feature type="domain" description="CheW-like" evidence="1">
    <location>
        <begin position="7"/>
        <end position="153"/>
    </location>
</feature>
<accession>A0A8S9SXD6</accession>
<dbReference type="EMBL" id="JHEG04000001">
    <property type="protein sequence ID" value="KAF3884820.1"/>
    <property type="molecule type" value="Genomic_DNA"/>
</dbReference>
<dbReference type="Gene3D" id="2.40.50.180">
    <property type="entry name" value="CheA-289, Domain 4"/>
    <property type="match status" value="1"/>
</dbReference>